<accession>A0A545UN05</accession>
<sequence length="108" mass="11599">MIVIKLPLSVGVTSKEDPSCREWNIRCLDSHSTTSHKGDQVGTAGRATQPGVCVCLCSAPRTVDRSTNIPASRAIEHEAMWVCAIRSVVAELSQCQCQSLMVSENALA</sequence>
<organism evidence="1 2">
    <name type="scientific">Cordyceps javanica</name>
    <dbReference type="NCBI Taxonomy" id="43265"/>
    <lineage>
        <taxon>Eukaryota</taxon>
        <taxon>Fungi</taxon>
        <taxon>Dikarya</taxon>
        <taxon>Ascomycota</taxon>
        <taxon>Pezizomycotina</taxon>
        <taxon>Sordariomycetes</taxon>
        <taxon>Hypocreomycetidae</taxon>
        <taxon>Hypocreales</taxon>
        <taxon>Cordycipitaceae</taxon>
        <taxon>Cordyceps</taxon>
    </lineage>
</organism>
<dbReference type="AlphaFoldDB" id="A0A545UN05"/>
<name>A0A545UN05_9HYPO</name>
<dbReference type="Proteomes" id="UP000315783">
    <property type="component" value="Unassembled WGS sequence"/>
</dbReference>
<evidence type="ECO:0000313" key="2">
    <source>
        <dbReference type="Proteomes" id="UP000315783"/>
    </source>
</evidence>
<reference evidence="1 2" key="1">
    <citation type="journal article" date="2019" name="Appl. Microbiol. Biotechnol.">
        <title>Genome sequence of Isaria javanica and comparative genome analysis insights into family S53 peptidase evolution in fungal entomopathogens.</title>
        <authorList>
            <person name="Lin R."/>
            <person name="Zhang X."/>
            <person name="Xin B."/>
            <person name="Zou M."/>
            <person name="Gao Y."/>
            <person name="Qin F."/>
            <person name="Hu Q."/>
            <person name="Xie B."/>
            <person name="Cheng X."/>
        </authorList>
    </citation>
    <scope>NUCLEOTIDE SEQUENCE [LARGE SCALE GENOMIC DNA]</scope>
    <source>
        <strain evidence="1 2">IJ1G</strain>
    </source>
</reference>
<protein>
    <submittedName>
        <fullName evidence="1">Uncharacterized protein</fullName>
    </submittedName>
</protein>
<keyword evidence="2" id="KW-1185">Reference proteome</keyword>
<comment type="caution">
    <text evidence="1">The sequence shown here is derived from an EMBL/GenBank/DDBJ whole genome shotgun (WGS) entry which is preliminary data.</text>
</comment>
<proteinExistence type="predicted"/>
<gene>
    <name evidence="1" type="ORF">IF1G_10592</name>
</gene>
<evidence type="ECO:0000313" key="1">
    <source>
        <dbReference type="EMBL" id="TQV90849.1"/>
    </source>
</evidence>
<dbReference type="EMBL" id="SPUK01000023">
    <property type="protein sequence ID" value="TQV90849.1"/>
    <property type="molecule type" value="Genomic_DNA"/>
</dbReference>